<dbReference type="RefSeq" id="WP_052694254.1">
    <property type="nucleotide sequence ID" value="NZ_JZDQ02000020.1"/>
</dbReference>
<keyword evidence="4" id="KW-1185">Reference proteome</keyword>
<dbReference type="SUPFAM" id="SSF52038">
    <property type="entry name" value="Barstar-related"/>
    <property type="match status" value="1"/>
</dbReference>
<comment type="similarity">
    <text evidence="1">Belongs to the barstar family.</text>
</comment>
<proteinExistence type="inferred from homology"/>
<accession>A0A1J4N337</accession>
<dbReference type="InterPro" id="IPR000468">
    <property type="entry name" value="Barstar"/>
</dbReference>
<name>A0A1J4N337_9ACTN</name>
<dbReference type="OrthoDB" id="5184890at2"/>
<dbReference type="AlphaFoldDB" id="A0A1J4N337"/>
<reference evidence="3" key="1">
    <citation type="submission" date="2016-10" db="EMBL/GenBank/DDBJ databases">
        <title>Draft Genome Sequence of Nocardioides luteus Strain BAFB, an Alkane-Degrading Bacterium Isolated from JP-7 Polluted Soil.</title>
        <authorList>
            <person name="Brown L."/>
            <person name="Ruiz O.N."/>
            <person name="Gunasekera T."/>
        </authorList>
    </citation>
    <scope>NUCLEOTIDE SEQUENCE [LARGE SCALE GENOMIC DNA]</scope>
    <source>
        <strain evidence="3">BAFB</strain>
    </source>
</reference>
<feature type="domain" description="Barstar (barnase inhibitor)" evidence="2">
    <location>
        <begin position="46"/>
        <end position="127"/>
    </location>
</feature>
<dbReference type="InterPro" id="IPR035905">
    <property type="entry name" value="Barstar-like_sf"/>
</dbReference>
<dbReference type="EMBL" id="JZDQ02000020">
    <property type="protein sequence ID" value="OIJ25955.1"/>
    <property type="molecule type" value="Genomic_DNA"/>
</dbReference>
<sequence>MSGLAGLLAGKVEPGVYRWHTELAAADLSESVTGAGWALAQIADVAETKDEVLGAIGTALGFPAHFGRNLDALWDSLRDLSAPTVLLWETWGCAAYADRAGFDKIVQVLRDRAAEISEDRPAFTVLLRGDGPETDLPDLG</sequence>
<organism evidence="3 4">
    <name type="scientific">Nocardioides luteus</name>
    <dbReference type="NCBI Taxonomy" id="1844"/>
    <lineage>
        <taxon>Bacteria</taxon>
        <taxon>Bacillati</taxon>
        <taxon>Actinomycetota</taxon>
        <taxon>Actinomycetes</taxon>
        <taxon>Propionibacteriales</taxon>
        <taxon>Nocardioidaceae</taxon>
        <taxon>Nocardioides</taxon>
    </lineage>
</organism>
<evidence type="ECO:0000256" key="1">
    <source>
        <dbReference type="ARBA" id="ARBA00006845"/>
    </source>
</evidence>
<dbReference type="STRING" id="1844.UG56_015380"/>
<evidence type="ECO:0000259" key="2">
    <source>
        <dbReference type="Pfam" id="PF01337"/>
    </source>
</evidence>
<evidence type="ECO:0000313" key="3">
    <source>
        <dbReference type="EMBL" id="OIJ25955.1"/>
    </source>
</evidence>
<dbReference type="Pfam" id="PF01337">
    <property type="entry name" value="Barstar"/>
    <property type="match status" value="1"/>
</dbReference>
<comment type="caution">
    <text evidence="3">The sequence shown here is derived from an EMBL/GenBank/DDBJ whole genome shotgun (WGS) entry which is preliminary data.</text>
</comment>
<dbReference type="Proteomes" id="UP000033772">
    <property type="component" value="Unassembled WGS sequence"/>
</dbReference>
<dbReference type="Gene3D" id="3.30.370.10">
    <property type="entry name" value="Barstar-like"/>
    <property type="match status" value="1"/>
</dbReference>
<evidence type="ECO:0000313" key="4">
    <source>
        <dbReference type="Proteomes" id="UP000033772"/>
    </source>
</evidence>
<protein>
    <recommendedName>
        <fullName evidence="2">Barstar (barnase inhibitor) domain-containing protein</fullName>
    </recommendedName>
</protein>
<gene>
    <name evidence="3" type="ORF">UG56_015380</name>
</gene>